<evidence type="ECO:0000313" key="2">
    <source>
        <dbReference type="Proteomes" id="UP000688947"/>
    </source>
</evidence>
<reference evidence="1" key="1">
    <citation type="submission" date="2021-01" db="EMBL/GenBank/DDBJ databases">
        <title>Phytophthora aleatoria, a newly-described species from Pinus radiata is distinct from Phytophthora cactorum isolates based on comparative genomics.</title>
        <authorList>
            <person name="Mcdougal R."/>
            <person name="Panda P."/>
            <person name="Williams N."/>
            <person name="Studholme D.J."/>
        </authorList>
    </citation>
    <scope>NUCLEOTIDE SEQUENCE</scope>
    <source>
        <strain evidence="1">NZFS 3830</strain>
    </source>
</reference>
<accession>A0A8T1TWX0</accession>
<dbReference type="EMBL" id="JAENGZ010001372">
    <property type="protein sequence ID" value="KAG6948510.1"/>
    <property type="molecule type" value="Genomic_DNA"/>
</dbReference>
<protein>
    <submittedName>
        <fullName evidence="1">Uncharacterized protein</fullName>
    </submittedName>
</protein>
<organism evidence="1 2">
    <name type="scientific">Phytophthora cactorum</name>
    <dbReference type="NCBI Taxonomy" id="29920"/>
    <lineage>
        <taxon>Eukaryota</taxon>
        <taxon>Sar</taxon>
        <taxon>Stramenopiles</taxon>
        <taxon>Oomycota</taxon>
        <taxon>Peronosporomycetes</taxon>
        <taxon>Peronosporales</taxon>
        <taxon>Peronosporaceae</taxon>
        <taxon>Phytophthora</taxon>
    </lineage>
</organism>
<sequence>MDYYTMSGKTCMKKLSAFPFTAHLSEMSSPPVNRVQESYLVGYDMASIHPTGARQSDPKQLSPR</sequence>
<gene>
    <name evidence="1" type="ORF">JG687_00015422</name>
</gene>
<evidence type="ECO:0000313" key="1">
    <source>
        <dbReference type="EMBL" id="KAG6948510.1"/>
    </source>
</evidence>
<proteinExistence type="predicted"/>
<dbReference type="AlphaFoldDB" id="A0A8T1TWX0"/>
<comment type="caution">
    <text evidence="1">The sequence shown here is derived from an EMBL/GenBank/DDBJ whole genome shotgun (WGS) entry which is preliminary data.</text>
</comment>
<name>A0A8T1TWX0_9STRA</name>
<dbReference type="Proteomes" id="UP000688947">
    <property type="component" value="Unassembled WGS sequence"/>
</dbReference>